<dbReference type="EMBL" id="BK032759">
    <property type="protein sequence ID" value="DAF58943.1"/>
    <property type="molecule type" value="Genomic_DNA"/>
</dbReference>
<name>A0A8S5T7J8_9CAUD</name>
<proteinExistence type="predicted"/>
<organism evidence="1">
    <name type="scientific">Siphoviridae sp. ctxMM9</name>
    <dbReference type="NCBI Taxonomy" id="2827973"/>
    <lineage>
        <taxon>Viruses</taxon>
        <taxon>Duplodnaviria</taxon>
        <taxon>Heunggongvirae</taxon>
        <taxon>Uroviricota</taxon>
        <taxon>Caudoviricetes</taxon>
    </lineage>
</organism>
<sequence length="37" mass="4570">MKIEIYYLVMELRVLTSLKVLQQNVLMRYNHLQVLLY</sequence>
<evidence type="ECO:0000313" key="1">
    <source>
        <dbReference type="EMBL" id="DAF58943.1"/>
    </source>
</evidence>
<protein>
    <submittedName>
        <fullName evidence="1">Uncharacterized protein</fullName>
    </submittedName>
</protein>
<reference evidence="1" key="1">
    <citation type="journal article" date="2021" name="Proc. Natl. Acad. Sci. U.S.A.">
        <title>A Catalog of Tens of Thousands of Viruses from Human Metagenomes Reveals Hidden Associations with Chronic Diseases.</title>
        <authorList>
            <person name="Tisza M.J."/>
            <person name="Buck C.B."/>
        </authorList>
    </citation>
    <scope>NUCLEOTIDE SEQUENCE</scope>
    <source>
        <strain evidence="1">CtxMM9</strain>
    </source>
</reference>
<accession>A0A8S5T7J8</accession>